<dbReference type="EMBL" id="GBXM01001572">
    <property type="protein sequence ID" value="JAI07006.1"/>
    <property type="molecule type" value="Transcribed_RNA"/>
</dbReference>
<evidence type="ECO:0000313" key="1">
    <source>
        <dbReference type="EMBL" id="JAI07006.1"/>
    </source>
</evidence>
<name>A0A0E9XYS0_ANGAN</name>
<dbReference type="AlphaFoldDB" id="A0A0E9XYS0"/>
<accession>A0A0E9XYS0</accession>
<reference evidence="1" key="2">
    <citation type="journal article" date="2015" name="Fish Shellfish Immunol.">
        <title>Early steps in the European eel (Anguilla anguilla)-Vibrio vulnificus interaction in the gills: Role of the RtxA13 toxin.</title>
        <authorList>
            <person name="Callol A."/>
            <person name="Pajuelo D."/>
            <person name="Ebbesson L."/>
            <person name="Teles M."/>
            <person name="MacKenzie S."/>
            <person name="Amaro C."/>
        </authorList>
    </citation>
    <scope>NUCLEOTIDE SEQUENCE</scope>
</reference>
<sequence length="57" mass="6178">MTLSRVPLEASSFSAEADYMNCAHLISVLTLYLCSDPLCYSSYSRGSGGSFWLLCGC</sequence>
<reference evidence="1" key="1">
    <citation type="submission" date="2014-11" db="EMBL/GenBank/DDBJ databases">
        <authorList>
            <person name="Amaro Gonzalez C."/>
        </authorList>
    </citation>
    <scope>NUCLEOTIDE SEQUENCE</scope>
</reference>
<organism evidence="1">
    <name type="scientific">Anguilla anguilla</name>
    <name type="common">European freshwater eel</name>
    <name type="synonym">Muraena anguilla</name>
    <dbReference type="NCBI Taxonomy" id="7936"/>
    <lineage>
        <taxon>Eukaryota</taxon>
        <taxon>Metazoa</taxon>
        <taxon>Chordata</taxon>
        <taxon>Craniata</taxon>
        <taxon>Vertebrata</taxon>
        <taxon>Euteleostomi</taxon>
        <taxon>Actinopterygii</taxon>
        <taxon>Neopterygii</taxon>
        <taxon>Teleostei</taxon>
        <taxon>Anguilliformes</taxon>
        <taxon>Anguillidae</taxon>
        <taxon>Anguilla</taxon>
    </lineage>
</organism>
<protein>
    <submittedName>
        <fullName evidence="1">Uncharacterized protein</fullName>
    </submittedName>
</protein>
<proteinExistence type="predicted"/>